<dbReference type="Gene3D" id="3.40.50.300">
    <property type="entry name" value="P-loop containing nucleotide triphosphate hydrolases"/>
    <property type="match status" value="2"/>
</dbReference>
<dbReference type="Pfam" id="PF13604">
    <property type="entry name" value="AAA_30"/>
    <property type="match status" value="1"/>
</dbReference>
<dbReference type="Pfam" id="PF13538">
    <property type="entry name" value="UvrD_C_2"/>
    <property type="match status" value="1"/>
</dbReference>
<reference evidence="5" key="2">
    <citation type="submission" date="2015-01" db="EMBL/GenBank/DDBJ databases">
        <title>Draft genome sequence of potential hydrocarbon metabolising strain of Rhodococcus rhodochrous.</title>
        <authorList>
            <person name="Aggarwal R.K."/>
            <person name="Dawar C."/>
        </authorList>
    </citation>
    <scope>NUCLEOTIDE SEQUENCE [LARGE SCALE GENOMIC DNA]</scope>
    <source>
        <strain evidence="5">KG-21</strain>
    </source>
</reference>
<evidence type="ECO:0000313" key="5">
    <source>
        <dbReference type="Proteomes" id="UP000037712"/>
    </source>
</evidence>
<keyword evidence="2" id="KW-0067">ATP-binding</keyword>
<dbReference type="InterPro" id="IPR003593">
    <property type="entry name" value="AAA+_ATPase"/>
</dbReference>
<dbReference type="Proteomes" id="UP000037712">
    <property type="component" value="Unassembled WGS sequence"/>
</dbReference>
<evidence type="ECO:0000259" key="3">
    <source>
        <dbReference type="SMART" id="SM00382"/>
    </source>
</evidence>
<dbReference type="CDD" id="cd17933">
    <property type="entry name" value="DEXSc_RecD-like"/>
    <property type="match status" value="1"/>
</dbReference>
<gene>
    <name evidence="4" type="ORF">Z051_16985</name>
</gene>
<sequence>MGNIVQHLSVRVPWHDSGWNGTVCIDPARNTSCVLLNNIGENRNDGFEESVAGLPLHEVPKKLPPCVEERVTFLSPHTVHIPKKHPYGWTAALEGVAEATLTLPAWSVHATPYYWMARVNTEGLIAEERVDAYSDEAEQQAFEKIGFKSPDRMTWVLHGDNQKALIETFFRHVTPKQSLVFFYLRHSPFEDSGRLLVGAALVDDVRLPDRWPTTKPTTFPNHMWETTLRHTLRPDGSGGILLPMQDLARLSAQGVDVSAALAPAPERDREFSYVTEHVSPDSAVAALMSLRAAALAAREFGCEVPSRSLDWLDAQMNAAWHRRGVAPGLPAVLHRLGFEHPAYSARLIVAATPEDEDPWTTLCAGLEGKRLPGEVRKLFTDTRRKIWGKTSQLGRDALRMMARFDLTHEQVDAVLDRQTSVILEPDELLENPYYLVTCSLDDDDPVDFDTVDRGCFGSPELLSRHPLPITDELDDPVDVRRVEALLASELAAAASEGDTVVSLPDMLGRVERRALVRPLPLTRQILEGLDLEPEYFDDDPNESWPVIAGTRLADGSAAYKLRTLLLVRETIREMSQMLQGQPRHAVPNDLESALDTMLGPLEKHDPNDIELERRARREKTAALRELYAGRFTVLNGPAGTGKTTLIKALIHHPTVANRGVLLVAPTGKARVQLAKKADHDAVTVAQFLARTDRYDGNTGRYRVTGDPGDRAKYGTVVVDEASMLTETMLAALMDALVPPGRLILVGDPRQLPPIGEGRPFVDLERAARAGHDGRWPAVAPGWAELTVLRRQQGHIRDDLMLAKWFAGDEIPEGFDDVWERIRRGDEMPSLRAVSWEGRSPEQVIDDVLTEELGVRTDDDGRSFAASYGATVEPHVNYFDAAAHIEKWQILSPFRNYTYGTVRLNRHLKETHRGFELRKAQTWGKSRSVPEPLGPERIVLGDKVVNTRNRSRAWFWSKAEGESKGYLANGEIGVVIGQIKTKAMKKPPWKTQVEYSSQLGRRFTTSMGSSETDAPVELAWALTVHKAQGSEFGLVVVMLPAGARRVSRELLYTALTRQTDRVVLCHEGPIDELLELTRASGSDTGRRMTDLTLPPAPVAVRTSAGPDMSRLDAGLVHVSKTGVLVRSKNELIIAGILEELAPGSWVYEQPLVGGDGRTRVPDFTITTADGRTVYWEHLGMLDNPAYAAAWEKKRAWYAEQGVTEAGGPLGVLFTTDDREGVDEPRWREQAREIIGKARVSSPRAVKRVAAKKKR</sequence>
<proteinExistence type="predicted"/>
<dbReference type="GO" id="GO:0005524">
    <property type="term" value="F:ATP binding"/>
    <property type="evidence" value="ECO:0007669"/>
    <property type="project" value="UniProtKB-KW"/>
</dbReference>
<accession>A0A0M8PER6</accession>
<dbReference type="SMART" id="SM00382">
    <property type="entry name" value="AAA"/>
    <property type="match status" value="1"/>
</dbReference>
<evidence type="ECO:0000256" key="1">
    <source>
        <dbReference type="ARBA" id="ARBA00022741"/>
    </source>
</evidence>
<evidence type="ECO:0000256" key="2">
    <source>
        <dbReference type="ARBA" id="ARBA00022840"/>
    </source>
</evidence>
<dbReference type="PANTHER" id="PTHR43788">
    <property type="entry name" value="DNA2/NAM7 HELICASE FAMILY MEMBER"/>
    <property type="match status" value="1"/>
</dbReference>
<dbReference type="GO" id="GO:0003678">
    <property type="term" value="F:DNA helicase activity"/>
    <property type="evidence" value="ECO:0007669"/>
    <property type="project" value="UniProtKB-ARBA"/>
</dbReference>
<name>A0A0M8PER6_RHORH</name>
<dbReference type="InterPro" id="IPR050534">
    <property type="entry name" value="Coronavir_polyprotein_1ab"/>
</dbReference>
<dbReference type="AlphaFoldDB" id="A0A0M8PER6"/>
<dbReference type="InterPro" id="IPR027785">
    <property type="entry name" value="UvrD-like_helicase_C"/>
</dbReference>
<dbReference type="InterPro" id="IPR027417">
    <property type="entry name" value="P-loop_NTPase"/>
</dbReference>
<comment type="caution">
    <text evidence="4">The sequence shown here is derived from an EMBL/GenBank/DDBJ whole genome shotgun (WGS) entry which is preliminary data.</text>
</comment>
<reference evidence="4 5" key="1">
    <citation type="journal article" date="2015" name="Genome Announc.">
        <title>Draft Genome Sequence of Rhodococcus rhodochrous Strain KG-21, a Soil Isolate from Oil Fields of Krishna-Godavari Basin, India.</title>
        <authorList>
            <person name="Dawar C."/>
            <person name="Aggarwal R.K."/>
        </authorList>
    </citation>
    <scope>NUCLEOTIDE SEQUENCE [LARGE SCALE GENOMIC DNA]</scope>
    <source>
        <strain evidence="4 5">KG-21</strain>
    </source>
</reference>
<keyword evidence="1" id="KW-0547">Nucleotide-binding</keyword>
<dbReference type="EMBL" id="AZYO01000048">
    <property type="protein sequence ID" value="KOS55044.1"/>
    <property type="molecule type" value="Genomic_DNA"/>
</dbReference>
<dbReference type="CDD" id="cd18809">
    <property type="entry name" value="SF1_C_RecD"/>
    <property type="match status" value="1"/>
</dbReference>
<feature type="domain" description="AAA+ ATPase" evidence="3">
    <location>
        <begin position="628"/>
        <end position="781"/>
    </location>
</feature>
<organism evidence="4 5">
    <name type="scientific">Rhodococcus rhodochrous KG-21</name>
    <dbReference type="NCBI Taxonomy" id="1441923"/>
    <lineage>
        <taxon>Bacteria</taxon>
        <taxon>Bacillati</taxon>
        <taxon>Actinomycetota</taxon>
        <taxon>Actinomycetes</taxon>
        <taxon>Mycobacteriales</taxon>
        <taxon>Nocardiaceae</taxon>
        <taxon>Rhodococcus</taxon>
    </lineage>
</organism>
<evidence type="ECO:0000313" key="4">
    <source>
        <dbReference type="EMBL" id="KOS55044.1"/>
    </source>
</evidence>
<keyword evidence="4" id="KW-0540">Nuclease</keyword>
<protein>
    <submittedName>
        <fullName evidence="4">Exonuclease</fullName>
    </submittedName>
</protein>
<keyword evidence="4" id="KW-0269">Exonuclease</keyword>
<dbReference type="SUPFAM" id="SSF52540">
    <property type="entry name" value="P-loop containing nucleoside triphosphate hydrolases"/>
    <property type="match status" value="2"/>
</dbReference>
<dbReference type="PANTHER" id="PTHR43788:SF6">
    <property type="entry name" value="DNA HELICASE B"/>
    <property type="match status" value="1"/>
</dbReference>
<dbReference type="GO" id="GO:0004527">
    <property type="term" value="F:exonuclease activity"/>
    <property type="evidence" value="ECO:0007669"/>
    <property type="project" value="UniProtKB-KW"/>
</dbReference>
<keyword evidence="4" id="KW-0378">Hydrolase</keyword>
<dbReference type="PATRIC" id="fig|1441923.3.peg.3719"/>